<reference evidence="1 2" key="1">
    <citation type="submission" date="2019-03" db="EMBL/GenBank/DDBJ databases">
        <title>Genomic Encyclopedia of Type Strains, Phase IV (KMG-IV): sequencing the most valuable type-strain genomes for metagenomic binning, comparative biology and taxonomic classification.</title>
        <authorList>
            <person name="Goeker M."/>
        </authorList>
    </citation>
    <scope>NUCLEOTIDE SEQUENCE [LARGE SCALE GENOMIC DNA]</scope>
    <source>
        <strain evidence="1 2">DSM 45361</strain>
    </source>
</reference>
<dbReference type="AlphaFoldDB" id="A0A4R6SJR4"/>
<keyword evidence="2" id="KW-1185">Reference proteome</keyword>
<evidence type="ECO:0000313" key="2">
    <source>
        <dbReference type="Proteomes" id="UP000295444"/>
    </source>
</evidence>
<dbReference type="Proteomes" id="UP000295444">
    <property type="component" value="Unassembled WGS sequence"/>
</dbReference>
<comment type="caution">
    <text evidence="1">The sequence shown here is derived from an EMBL/GenBank/DDBJ whole genome shotgun (WGS) entry which is preliminary data.</text>
</comment>
<sequence>MNRSVHFEPNPAGIAALLRSEEMREFVMSRARAGAQFAARIAPRRTGEYAAAIHAEDGGLGGAHGDRVMGLIVASAPHSAVVEWGNVHQDHPYHVLGQTLGIVQAG</sequence>
<gene>
    <name evidence="1" type="ORF">EV186_1021116</name>
</gene>
<dbReference type="EMBL" id="SNXZ01000002">
    <property type="protein sequence ID" value="TDQ01248.1"/>
    <property type="molecule type" value="Genomic_DNA"/>
</dbReference>
<proteinExistence type="predicted"/>
<name>A0A4R6SJR4_LABRH</name>
<evidence type="ECO:0000313" key="1">
    <source>
        <dbReference type="EMBL" id="TDQ01248.1"/>
    </source>
</evidence>
<accession>A0A4R6SJR4</accession>
<organism evidence="1 2">
    <name type="scientific">Labedaea rhizosphaerae</name>
    <dbReference type="NCBI Taxonomy" id="598644"/>
    <lineage>
        <taxon>Bacteria</taxon>
        <taxon>Bacillati</taxon>
        <taxon>Actinomycetota</taxon>
        <taxon>Actinomycetes</taxon>
        <taxon>Pseudonocardiales</taxon>
        <taxon>Pseudonocardiaceae</taxon>
        <taxon>Labedaea</taxon>
    </lineage>
</organism>
<protein>
    <submittedName>
        <fullName evidence="1">Uncharacterized protein</fullName>
    </submittedName>
</protein>